<feature type="region of interest" description="Disordered" evidence="1">
    <location>
        <begin position="1"/>
        <end position="23"/>
    </location>
</feature>
<name>A0ABP5R1A7_9ACTN</name>
<sequence length="144" mass="15075">MAAAAAKVARRRRDPAPPEGSKPVLAALSSRMVGSQSVYRKIRQVWVASGGLAVERSSPTDRRARRPQHVGHGARTIRGEGSAVTAVRRFRTASAPASDVPDGPALTVRRYIDLALGCGSRCRGACGPGAARRLGACCRGSGCR</sequence>
<evidence type="ECO:0008006" key="4">
    <source>
        <dbReference type="Google" id="ProtNLM"/>
    </source>
</evidence>
<dbReference type="EMBL" id="BAAATR010000012">
    <property type="protein sequence ID" value="GAA2246946.1"/>
    <property type="molecule type" value="Genomic_DNA"/>
</dbReference>
<evidence type="ECO:0000313" key="2">
    <source>
        <dbReference type="EMBL" id="GAA2246946.1"/>
    </source>
</evidence>
<reference evidence="3" key="1">
    <citation type="journal article" date="2019" name="Int. J. Syst. Evol. Microbiol.">
        <title>The Global Catalogue of Microorganisms (GCM) 10K type strain sequencing project: providing services to taxonomists for standard genome sequencing and annotation.</title>
        <authorList>
            <consortium name="The Broad Institute Genomics Platform"/>
            <consortium name="The Broad Institute Genome Sequencing Center for Infectious Disease"/>
            <person name="Wu L."/>
            <person name="Ma J."/>
        </authorList>
    </citation>
    <scope>NUCLEOTIDE SEQUENCE [LARGE SCALE GENOMIC DNA]</scope>
    <source>
        <strain evidence="3">JCM 7356</strain>
    </source>
</reference>
<evidence type="ECO:0000256" key="1">
    <source>
        <dbReference type="SAM" id="MobiDB-lite"/>
    </source>
</evidence>
<evidence type="ECO:0000313" key="3">
    <source>
        <dbReference type="Proteomes" id="UP001500305"/>
    </source>
</evidence>
<comment type="caution">
    <text evidence="2">The sequence shown here is derived from an EMBL/GenBank/DDBJ whole genome shotgun (WGS) entry which is preliminary data.</text>
</comment>
<proteinExistence type="predicted"/>
<keyword evidence="3" id="KW-1185">Reference proteome</keyword>
<accession>A0ABP5R1A7</accession>
<gene>
    <name evidence="2" type="ORF">GCM10010430_31220</name>
</gene>
<protein>
    <recommendedName>
        <fullName evidence="4">Transposase</fullName>
    </recommendedName>
</protein>
<organism evidence="2 3">
    <name type="scientific">Kitasatospora cystarginea</name>
    <dbReference type="NCBI Taxonomy" id="58350"/>
    <lineage>
        <taxon>Bacteria</taxon>
        <taxon>Bacillati</taxon>
        <taxon>Actinomycetota</taxon>
        <taxon>Actinomycetes</taxon>
        <taxon>Kitasatosporales</taxon>
        <taxon>Streptomycetaceae</taxon>
        <taxon>Kitasatospora</taxon>
    </lineage>
</organism>
<dbReference type="Proteomes" id="UP001500305">
    <property type="component" value="Unassembled WGS sequence"/>
</dbReference>